<gene>
    <name evidence="9" type="primary">LOC115633043</name>
</gene>
<dbReference type="Pfam" id="PF00326">
    <property type="entry name" value="Peptidase_S9"/>
    <property type="match status" value="1"/>
</dbReference>
<dbReference type="InterPro" id="IPR001375">
    <property type="entry name" value="Peptidase_S9_cat"/>
</dbReference>
<evidence type="ECO:0000256" key="2">
    <source>
        <dbReference type="ARBA" id="ARBA00023180"/>
    </source>
</evidence>
<dbReference type="PANTHER" id="PTHR11731:SF192">
    <property type="entry name" value="IP17501P"/>
    <property type="match status" value="1"/>
</dbReference>
<feature type="compositionally biased region" description="Basic residues" evidence="4">
    <location>
        <begin position="31"/>
        <end position="42"/>
    </location>
</feature>
<feature type="region of interest" description="Disordered" evidence="4">
    <location>
        <begin position="1"/>
        <end position="49"/>
    </location>
</feature>
<dbReference type="Gene3D" id="2.140.10.30">
    <property type="entry name" value="Dipeptidylpeptidase IV, N-terminal domain"/>
    <property type="match status" value="1"/>
</dbReference>
<keyword evidence="5" id="KW-0812">Transmembrane</keyword>
<dbReference type="FunFam" id="3.40.50.1820:FF:000003">
    <property type="entry name" value="Dipeptidyl peptidase 4"/>
    <property type="match status" value="1"/>
</dbReference>
<dbReference type="SUPFAM" id="SSF82171">
    <property type="entry name" value="DPP6 N-terminal domain-like"/>
    <property type="match status" value="1"/>
</dbReference>
<dbReference type="AlphaFoldDB" id="A0A6J2UGK6"/>
<dbReference type="OrthoDB" id="16520at2759"/>
<dbReference type="SUPFAM" id="SSF53474">
    <property type="entry name" value="alpha/beta-Hydrolases"/>
    <property type="match status" value="1"/>
</dbReference>
<keyword evidence="8" id="KW-1185">Reference proteome</keyword>
<evidence type="ECO:0000256" key="5">
    <source>
        <dbReference type="SAM" id="Phobius"/>
    </source>
</evidence>
<dbReference type="InterPro" id="IPR050278">
    <property type="entry name" value="Serine_Prot_S9B/DPPIV"/>
</dbReference>
<sequence>MSNRLDLLDAQLPASEAMPIGVEGTSNARSGARRKTKRRGGRRAAAAAAVHGRESIGSVSSTLYKAFRERFLSGNASTSKVGDYRELRQRDAESGQHLDVVADAESVGEESDSGSRLSSSSSSSVEDLFVHETRRKWRRKGSGRGSSRQRLKNPPLCTRKTLAVIVFTFLALLVLTLISILGIYVLRVENLHRPSTLRSIDLTEVIYGAFYANEFNGSWTKDGNVLYKDEEAIVEYNTKTQQRTILSRNAHQYFHYEKSADGKYLLLAKSRQKIFRYSFFALYDILNLKTGLLTPLTIEKERPFLTLVKWAPMGNGLIINYENNIYYKPRAFAQEIVITRDSNTMVLNGIPDWVYEEEVFSSNEAMWFNTAGTQLAFIRFDDSLTRFMDMPVYGEANDLSFQYPEHRQTPYPKVGTPNPRVQLFVANLENAMGGRKFLSEVQVPTRLQSGTDHIISVVSWLNETHVLSTWMNRTQNAAYVMCFDGLSNKMLYNIESKTGWINIFSPPFSNNDSTRIALILPYNNYKHITLLSTKANASEQQHPVALTEGNFVVDSILHWDPTHDLIFYLANTAEHSEQLHLYAIKAQSGGKEEPKCVTCKLMSSDNEEQNYFSATFNNQKQIVITSLGPGLPATAIYEWSYENFQLSLTKLLDWETNDMLRSKLEGVTLPRREIHTFDIGEGLTAKVLLHLPPNLDRSGRTKYPMLVDVYGGPDSFYVNNKWSIDWGSYLCINESVIYAKIDGRGSGMRGEKLLNAIYRNLGTVEIQDQISVTRKVTQKFNFVDALSIGIWGWSYGGYAAGMALATDDSKVFTCAASVAPVTDWNYYDSIYTERYMGLPSENEAGYENSRLWTRADQFRGKKYMLVHGTLDDNVHYQQAMALAKNLELRDISFTQISYPDEQHGLIHVRPHLYHALNRFFGDCFGNKHLMESGK</sequence>
<dbReference type="PANTHER" id="PTHR11731">
    <property type="entry name" value="PROTEASE FAMILY S9B,C DIPEPTIDYL-PEPTIDASE IV-RELATED"/>
    <property type="match status" value="1"/>
</dbReference>
<name>A0A6J2UGK6_DROLE</name>
<protein>
    <recommendedName>
        <fullName evidence="3">Venom dipeptidyl peptidase 4</fullName>
    </recommendedName>
</protein>
<evidence type="ECO:0000313" key="8">
    <source>
        <dbReference type="Proteomes" id="UP000504634"/>
    </source>
</evidence>
<evidence type="ECO:0000256" key="1">
    <source>
        <dbReference type="ARBA" id="ARBA00010036"/>
    </source>
</evidence>
<dbReference type="GO" id="GO:0008239">
    <property type="term" value="F:dipeptidyl-peptidase activity"/>
    <property type="evidence" value="ECO:0007669"/>
    <property type="project" value="TreeGrafter"/>
</dbReference>
<dbReference type="GO" id="GO:0006508">
    <property type="term" value="P:proteolysis"/>
    <property type="evidence" value="ECO:0007669"/>
    <property type="project" value="InterPro"/>
</dbReference>
<feature type="domain" description="Dipeptidylpeptidase IV N-terminal" evidence="7">
    <location>
        <begin position="259"/>
        <end position="632"/>
    </location>
</feature>
<evidence type="ECO:0000259" key="6">
    <source>
        <dbReference type="Pfam" id="PF00326"/>
    </source>
</evidence>
<proteinExistence type="inferred from homology"/>
<feature type="transmembrane region" description="Helical" evidence="5">
    <location>
        <begin position="162"/>
        <end position="186"/>
    </location>
</feature>
<dbReference type="RefSeq" id="XP_030386247.1">
    <property type="nucleotide sequence ID" value="XM_030530387.1"/>
</dbReference>
<dbReference type="GeneID" id="115633043"/>
<keyword evidence="5" id="KW-0472">Membrane</keyword>
<evidence type="ECO:0000313" key="9">
    <source>
        <dbReference type="RefSeq" id="XP_030386247.1"/>
    </source>
</evidence>
<dbReference type="GO" id="GO:0005886">
    <property type="term" value="C:plasma membrane"/>
    <property type="evidence" value="ECO:0007669"/>
    <property type="project" value="TreeGrafter"/>
</dbReference>
<organism evidence="8 9">
    <name type="scientific">Drosophila lebanonensis</name>
    <name type="common">Fruit fly</name>
    <name type="synonym">Scaptodrosophila lebanonensis</name>
    <dbReference type="NCBI Taxonomy" id="7225"/>
    <lineage>
        <taxon>Eukaryota</taxon>
        <taxon>Metazoa</taxon>
        <taxon>Ecdysozoa</taxon>
        <taxon>Arthropoda</taxon>
        <taxon>Hexapoda</taxon>
        <taxon>Insecta</taxon>
        <taxon>Pterygota</taxon>
        <taxon>Neoptera</taxon>
        <taxon>Endopterygota</taxon>
        <taxon>Diptera</taxon>
        <taxon>Brachycera</taxon>
        <taxon>Muscomorpha</taxon>
        <taxon>Ephydroidea</taxon>
        <taxon>Drosophilidae</taxon>
        <taxon>Scaptodrosophila</taxon>
    </lineage>
</organism>
<dbReference type="InterPro" id="IPR002469">
    <property type="entry name" value="Peptidase_S9B_N"/>
</dbReference>
<dbReference type="Gene3D" id="3.40.50.1820">
    <property type="entry name" value="alpha/beta hydrolase"/>
    <property type="match status" value="1"/>
</dbReference>
<dbReference type="InterPro" id="IPR029058">
    <property type="entry name" value="AB_hydrolase_fold"/>
</dbReference>
<feature type="domain" description="Peptidase S9 prolyl oligopeptidase catalytic" evidence="6">
    <location>
        <begin position="722"/>
        <end position="926"/>
    </location>
</feature>
<dbReference type="Proteomes" id="UP000504634">
    <property type="component" value="Unplaced"/>
</dbReference>
<comment type="similarity">
    <text evidence="1">Belongs to the peptidase S9B family. DPPIV subfamily.</text>
</comment>
<dbReference type="Pfam" id="PF00930">
    <property type="entry name" value="DPPIV_N"/>
    <property type="match status" value="1"/>
</dbReference>
<reference evidence="9" key="1">
    <citation type="submission" date="2025-08" db="UniProtKB">
        <authorList>
            <consortium name="RefSeq"/>
        </authorList>
    </citation>
    <scope>IDENTIFICATION</scope>
    <source>
        <strain evidence="9">11010-0011.00</strain>
        <tissue evidence="9">Whole body</tissue>
    </source>
</reference>
<evidence type="ECO:0000256" key="3">
    <source>
        <dbReference type="ARBA" id="ARBA00072929"/>
    </source>
</evidence>
<dbReference type="GO" id="GO:0008236">
    <property type="term" value="F:serine-type peptidase activity"/>
    <property type="evidence" value="ECO:0007669"/>
    <property type="project" value="InterPro"/>
</dbReference>
<evidence type="ECO:0000259" key="7">
    <source>
        <dbReference type="Pfam" id="PF00930"/>
    </source>
</evidence>
<keyword evidence="5" id="KW-1133">Transmembrane helix</keyword>
<evidence type="ECO:0000256" key="4">
    <source>
        <dbReference type="SAM" id="MobiDB-lite"/>
    </source>
</evidence>
<keyword evidence="2" id="KW-0325">Glycoprotein</keyword>
<accession>A0A6J2UGK6</accession>